<dbReference type="AlphaFoldDB" id="A0A9W7T169"/>
<dbReference type="Proteomes" id="UP001138500">
    <property type="component" value="Unassembled WGS sequence"/>
</dbReference>
<organism evidence="2 3">
    <name type="scientific">Teratosphaeria destructans</name>
    <dbReference type="NCBI Taxonomy" id="418781"/>
    <lineage>
        <taxon>Eukaryota</taxon>
        <taxon>Fungi</taxon>
        <taxon>Dikarya</taxon>
        <taxon>Ascomycota</taxon>
        <taxon>Pezizomycotina</taxon>
        <taxon>Dothideomycetes</taxon>
        <taxon>Dothideomycetidae</taxon>
        <taxon>Mycosphaerellales</taxon>
        <taxon>Teratosphaeriaceae</taxon>
        <taxon>Teratosphaeria</taxon>
    </lineage>
</organism>
<feature type="region of interest" description="Disordered" evidence="1">
    <location>
        <begin position="44"/>
        <end position="65"/>
    </location>
</feature>
<gene>
    <name evidence="2" type="ORF">Tdes44962_MAKER06815</name>
</gene>
<dbReference type="EMBL" id="RIBY02000125">
    <property type="protein sequence ID" value="KAH9845171.1"/>
    <property type="molecule type" value="Genomic_DNA"/>
</dbReference>
<reference evidence="2 3" key="2">
    <citation type="journal article" date="2021" name="Curr. Genet.">
        <title>Genetic response to nitrogen starvation in the aggressive Eucalyptus foliar pathogen Teratosphaeria destructans.</title>
        <authorList>
            <person name="Havenga M."/>
            <person name="Wingfield B.D."/>
            <person name="Wingfield M.J."/>
            <person name="Dreyer L.L."/>
            <person name="Roets F."/>
            <person name="Aylward J."/>
        </authorList>
    </citation>
    <scope>NUCLEOTIDE SEQUENCE [LARGE SCALE GENOMIC DNA]</scope>
    <source>
        <strain evidence="2">CMW44962</strain>
    </source>
</reference>
<evidence type="ECO:0000256" key="1">
    <source>
        <dbReference type="SAM" id="MobiDB-lite"/>
    </source>
</evidence>
<dbReference type="OrthoDB" id="3923202at2759"/>
<comment type="caution">
    <text evidence="2">The sequence shown here is derived from an EMBL/GenBank/DDBJ whole genome shotgun (WGS) entry which is preliminary data.</text>
</comment>
<reference evidence="2 3" key="1">
    <citation type="journal article" date="2018" name="IMA Fungus">
        <title>IMA Genome-F 10: Nine draft genome sequences of Claviceps purpurea s.lat., including C. arundinis, C. humidiphila, and C. cf. spartinae, pseudomolecules for the pitch canker pathogen Fusarium circinatum, draft genome of Davidsoniella eucalypti, Grosmannia galeiformis, Quambalaria eucalypti, and Teratosphaeria destructans.</title>
        <authorList>
            <person name="Wingfield B.D."/>
            <person name="Liu M."/>
            <person name="Nguyen H.D."/>
            <person name="Lane F.A."/>
            <person name="Morgan S.W."/>
            <person name="De Vos L."/>
            <person name="Wilken P.M."/>
            <person name="Duong T.A."/>
            <person name="Aylward J."/>
            <person name="Coetzee M.P."/>
            <person name="Dadej K."/>
            <person name="De Beer Z.W."/>
            <person name="Findlay W."/>
            <person name="Havenga M."/>
            <person name="Kolarik M."/>
            <person name="Menzies J.G."/>
            <person name="Naidoo K."/>
            <person name="Pochopski O."/>
            <person name="Shoukouhi P."/>
            <person name="Santana Q.C."/>
            <person name="Seifert K.A."/>
            <person name="Soal N."/>
            <person name="Steenkamp E.T."/>
            <person name="Tatham C.T."/>
            <person name="van der Nest M.A."/>
            <person name="Wingfield M.J."/>
        </authorList>
    </citation>
    <scope>NUCLEOTIDE SEQUENCE [LARGE SCALE GENOMIC DNA]</scope>
    <source>
        <strain evidence="2">CMW44962</strain>
    </source>
</reference>
<accession>A0A9W7T169</accession>
<sequence>MAIAAQNCPVVGTITTVLSPSHPSCDGIDPELCCPITNSKVGHHDHNAIHNHPSALSIPSDKTED</sequence>
<name>A0A9W7T169_9PEZI</name>
<evidence type="ECO:0000313" key="3">
    <source>
        <dbReference type="Proteomes" id="UP001138500"/>
    </source>
</evidence>
<protein>
    <submittedName>
        <fullName evidence="2">Uncharacterized protein</fullName>
    </submittedName>
</protein>
<proteinExistence type="predicted"/>
<keyword evidence="3" id="KW-1185">Reference proteome</keyword>
<evidence type="ECO:0000313" key="2">
    <source>
        <dbReference type="EMBL" id="KAH9845171.1"/>
    </source>
</evidence>